<protein>
    <submittedName>
        <fullName evidence="1">Uncharacterized protein</fullName>
    </submittedName>
</protein>
<dbReference type="Proteomes" id="UP000070700">
    <property type="component" value="Unassembled WGS sequence"/>
</dbReference>
<organism evidence="1 2">
    <name type="scientific">Mollisia scopiformis</name>
    <name type="common">Conifer needle endophyte fungus</name>
    <name type="synonym">Phialocephala scopiformis</name>
    <dbReference type="NCBI Taxonomy" id="149040"/>
    <lineage>
        <taxon>Eukaryota</taxon>
        <taxon>Fungi</taxon>
        <taxon>Dikarya</taxon>
        <taxon>Ascomycota</taxon>
        <taxon>Pezizomycotina</taxon>
        <taxon>Leotiomycetes</taxon>
        <taxon>Helotiales</taxon>
        <taxon>Mollisiaceae</taxon>
        <taxon>Mollisia</taxon>
    </lineage>
</organism>
<dbReference type="AlphaFoldDB" id="A0A194XFH0"/>
<keyword evidence="2" id="KW-1185">Reference proteome</keyword>
<proteinExistence type="predicted"/>
<dbReference type="KEGG" id="psco:LY89DRAFT_774360"/>
<accession>A0A194XFH0</accession>
<dbReference type="RefSeq" id="XP_018072872.1">
    <property type="nucleotide sequence ID" value="XM_018221961.1"/>
</dbReference>
<dbReference type="EMBL" id="KQ947412">
    <property type="protein sequence ID" value="KUJ18517.1"/>
    <property type="molecule type" value="Genomic_DNA"/>
</dbReference>
<gene>
    <name evidence="1" type="ORF">LY89DRAFT_774360</name>
</gene>
<dbReference type="OrthoDB" id="3565426at2759"/>
<dbReference type="GeneID" id="28831687"/>
<evidence type="ECO:0000313" key="1">
    <source>
        <dbReference type="EMBL" id="KUJ18517.1"/>
    </source>
</evidence>
<evidence type="ECO:0000313" key="2">
    <source>
        <dbReference type="Proteomes" id="UP000070700"/>
    </source>
</evidence>
<sequence>MSRMMKGMQEELWEEIKESVHKEGRDEWELVARFLSNRCPSGMIFDLLAEQYFRILFEDLVKGVVAKRNGLAVPTLTLVQELKDSRRVEDELSPEYVSWAISVLDHTELAKQCKDWPRDQTIKDFRSMFKSCMQEFVEDLDDTSSDSTASLILLKGNKLVNIQPVAIEDLRRMGWHRQKLHGGFWRYQRKLVKVSTAWQKYLGMDAEVFGGKYCFDVILKVRMDGEVIGISTPDGVLNWADDWNMLCDSLQDLDPSDFSWAV</sequence>
<reference evidence="1 2" key="1">
    <citation type="submission" date="2015-10" db="EMBL/GenBank/DDBJ databases">
        <title>Full genome of DAOMC 229536 Phialocephala scopiformis, a fungal endophyte of spruce producing the potent anti-insectan compound rugulosin.</title>
        <authorList>
            <consortium name="DOE Joint Genome Institute"/>
            <person name="Walker A.K."/>
            <person name="Frasz S.L."/>
            <person name="Seifert K.A."/>
            <person name="Miller J.D."/>
            <person name="Mondo S.J."/>
            <person name="Labutti K."/>
            <person name="Lipzen A."/>
            <person name="Dockter R."/>
            <person name="Kennedy M."/>
            <person name="Grigoriev I.V."/>
            <person name="Spatafora J.W."/>
        </authorList>
    </citation>
    <scope>NUCLEOTIDE SEQUENCE [LARGE SCALE GENOMIC DNA]</scope>
    <source>
        <strain evidence="1 2">CBS 120377</strain>
    </source>
</reference>
<name>A0A194XFH0_MOLSC</name>
<dbReference type="InParanoid" id="A0A194XFH0"/>